<dbReference type="InParanoid" id="A0A168LFY3"/>
<accession>A0A168LFY3</accession>
<sequence>MESKTEEFQKFEIFGKVKCVQWPARPRCHLQTLNEEGELASGAKSISSGVRMDWVKRWGTSEVQWLGDLSWKEECT</sequence>
<name>A0A168LFY3_ABSGL</name>
<dbReference type="AlphaFoldDB" id="A0A168LFY3"/>
<evidence type="ECO:0000313" key="2">
    <source>
        <dbReference type="Proteomes" id="UP000078561"/>
    </source>
</evidence>
<evidence type="ECO:0000313" key="1">
    <source>
        <dbReference type="EMBL" id="SAL96711.1"/>
    </source>
</evidence>
<keyword evidence="2" id="KW-1185">Reference proteome</keyword>
<organism evidence="1">
    <name type="scientific">Absidia glauca</name>
    <name type="common">Pin mould</name>
    <dbReference type="NCBI Taxonomy" id="4829"/>
    <lineage>
        <taxon>Eukaryota</taxon>
        <taxon>Fungi</taxon>
        <taxon>Fungi incertae sedis</taxon>
        <taxon>Mucoromycota</taxon>
        <taxon>Mucoromycotina</taxon>
        <taxon>Mucoromycetes</taxon>
        <taxon>Mucorales</taxon>
        <taxon>Cunninghamellaceae</taxon>
        <taxon>Absidia</taxon>
    </lineage>
</organism>
<dbReference type="Proteomes" id="UP000078561">
    <property type="component" value="Unassembled WGS sequence"/>
</dbReference>
<reference evidence="1" key="1">
    <citation type="submission" date="2016-04" db="EMBL/GenBank/DDBJ databases">
        <authorList>
            <person name="Evans L.H."/>
            <person name="Alamgir A."/>
            <person name="Owens N."/>
            <person name="Weber N.D."/>
            <person name="Virtaneva K."/>
            <person name="Barbian K."/>
            <person name="Babar A."/>
            <person name="Rosenke K."/>
        </authorList>
    </citation>
    <scope>NUCLEOTIDE SEQUENCE [LARGE SCALE GENOMIC DNA]</scope>
    <source>
        <strain evidence="1">CBS 101.48</strain>
    </source>
</reference>
<dbReference type="EMBL" id="LT551165">
    <property type="protein sequence ID" value="SAL96711.1"/>
    <property type="molecule type" value="Genomic_DNA"/>
</dbReference>
<gene>
    <name evidence="1" type="primary">ABSGL_02127.1 scaffold 2596</name>
</gene>
<protein>
    <submittedName>
        <fullName evidence="1">Uncharacterized protein</fullName>
    </submittedName>
</protein>
<proteinExistence type="predicted"/>